<keyword evidence="1" id="KW-0732">Signal</keyword>
<dbReference type="SUPFAM" id="SSF50199">
    <property type="entry name" value="Staphylococcal nuclease"/>
    <property type="match status" value="1"/>
</dbReference>
<dbReference type="RefSeq" id="WP_244601313.1">
    <property type="nucleotide sequence ID" value="NZ_QRDT01000015.1"/>
</dbReference>
<dbReference type="InterPro" id="IPR035437">
    <property type="entry name" value="SNase_OB-fold_sf"/>
</dbReference>
<keyword evidence="5" id="KW-1185">Reference proteome</keyword>
<feature type="chain" id="PRO_5016257880" evidence="1">
    <location>
        <begin position="30"/>
        <end position="262"/>
    </location>
</feature>
<keyword evidence="3" id="KW-0378">Hydrolase</keyword>
<name>A0A336JQE4_9BRAD</name>
<evidence type="ECO:0000313" key="5">
    <source>
        <dbReference type="Proteomes" id="UP000256343"/>
    </source>
</evidence>
<proteinExistence type="predicted"/>
<accession>A0A336JQE4</accession>
<gene>
    <name evidence="2" type="ORF">BJ125_11555</name>
    <name evidence="3" type="ORF">SAMN05892882_11555</name>
</gene>
<dbReference type="AlphaFoldDB" id="A0A336JQE4"/>
<sequence>MASSPRNSRWSLAAISAGAIVMTPIPADAGECADLPVQGDGVVTEVVDARTLRLADGREVRLAGLEPVAEQREAGAAYLRAAALGHRVVLHGADDMPDRYGRQPAYVVLKQGGELVQARLLAGGHALVGIGATSAECLQQLRAAEEAGRMAAAGVWVALDVIKNAANSGDILSRIGRFTIVEGKVTSVREVGSTVYLNLAGRWTRGFAVTISRRMVGVFEAAGLSPKSLTGQRIRVRGWIERRAGASIAARAVGQIERTGGD</sequence>
<protein>
    <submittedName>
        <fullName evidence="3">Endonuclease YncB( thermonuclease family)</fullName>
    </submittedName>
    <submittedName>
        <fullName evidence="2">Endonuclease YncB(Thermonuclease family)</fullName>
    </submittedName>
</protein>
<dbReference type="Proteomes" id="UP000252631">
    <property type="component" value="Unassembled WGS sequence"/>
</dbReference>
<organism evidence="3 4">
    <name type="scientific">Rhodopseudomonas pentothenatexigens</name>
    <dbReference type="NCBI Taxonomy" id="999699"/>
    <lineage>
        <taxon>Bacteria</taxon>
        <taxon>Pseudomonadati</taxon>
        <taxon>Pseudomonadota</taxon>
        <taxon>Alphaproteobacteria</taxon>
        <taxon>Hyphomicrobiales</taxon>
        <taxon>Nitrobacteraceae</taxon>
        <taxon>Rhodopseudomonas</taxon>
    </lineage>
</organism>
<keyword evidence="3" id="KW-0540">Nuclease</keyword>
<evidence type="ECO:0000313" key="4">
    <source>
        <dbReference type="Proteomes" id="UP000252631"/>
    </source>
</evidence>
<dbReference type="Gene3D" id="2.40.50.90">
    <property type="match status" value="1"/>
</dbReference>
<evidence type="ECO:0000313" key="2">
    <source>
        <dbReference type="EMBL" id="RED31294.1"/>
    </source>
</evidence>
<feature type="signal peptide" evidence="1">
    <location>
        <begin position="1"/>
        <end position="29"/>
    </location>
</feature>
<keyword evidence="3" id="KW-0255">Endonuclease</keyword>
<dbReference type="Proteomes" id="UP000256343">
    <property type="component" value="Unassembled WGS sequence"/>
</dbReference>
<reference evidence="3 4" key="1">
    <citation type="submission" date="2017-08" db="EMBL/GenBank/DDBJ databases">
        <authorList>
            <person name="de Groot N.N."/>
        </authorList>
    </citation>
    <scope>NUCLEOTIDE SEQUENCE [LARGE SCALE GENOMIC DNA]</scope>
    <source>
        <strain evidence="3 4">JA575</strain>
    </source>
</reference>
<dbReference type="EMBL" id="QRDT01000015">
    <property type="protein sequence ID" value="RED31294.1"/>
    <property type="molecule type" value="Genomic_DNA"/>
</dbReference>
<evidence type="ECO:0000313" key="3">
    <source>
        <dbReference type="EMBL" id="SSW91947.1"/>
    </source>
</evidence>
<reference evidence="2 5" key="2">
    <citation type="submission" date="2018-07" db="EMBL/GenBank/DDBJ databases">
        <title>Genomic Encyclopedia of Archaeal and Bacterial Type Strains, Phase II (KMG-II): from individual species to whole genera.</title>
        <authorList>
            <person name="Goeker M."/>
        </authorList>
    </citation>
    <scope>NUCLEOTIDE SEQUENCE [LARGE SCALE GENOMIC DNA]</scope>
    <source>
        <strain evidence="2 5">JA575</strain>
    </source>
</reference>
<dbReference type="GO" id="GO:0004519">
    <property type="term" value="F:endonuclease activity"/>
    <property type="evidence" value="ECO:0007669"/>
    <property type="project" value="UniProtKB-KW"/>
</dbReference>
<evidence type="ECO:0000256" key="1">
    <source>
        <dbReference type="SAM" id="SignalP"/>
    </source>
</evidence>
<dbReference type="EMBL" id="UFQQ01000015">
    <property type="protein sequence ID" value="SSW91947.1"/>
    <property type="molecule type" value="Genomic_DNA"/>
</dbReference>